<name>A0A2A9DMH2_9CORY</name>
<dbReference type="SUPFAM" id="SSF52540">
    <property type="entry name" value="P-loop containing nucleoside triphosphate hydrolases"/>
    <property type="match status" value="1"/>
</dbReference>
<sequence length="199" mass="21511">MNAPLELRALRVAKDAPELSFEVTEPFTVLRTGRESHASATALVIAGRLRATSGEVLIDGTPADTRARFAHVALAGAMEVDSLPRLADVRAVVREQLAWASPWYKPVPRTPDVAEPFAAAGCTADLGDVIGDLDVEQRFRLRVALALIARPDARLLVVDDVDQVKNMAIRDRILDTLARAPLPTVALSTNPTDYPEVSL</sequence>
<reference evidence="1 2" key="1">
    <citation type="submission" date="2017-10" db="EMBL/GenBank/DDBJ databases">
        <title>Sequencing the genomes of 1000 actinobacteria strains.</title>
        <authorList>
            <person name="Klenk H.-P."/>
        </authorList>
    </citation>
    <scope>NUCLEOTIDE SEQUENCE [LARGE SCALE GENOMIC DNA]</scope>
    <source>
        <strain evidence="1 2">DSM 20688</strain>
    </source>
</reference>
<dbReference type="STRING" id="1724.GCA_001044175_00093"/>
<dbReference type="Proteomes" id="UP000221653">
    <property type="component" value="Unassembled WGS sequence"/>
</dbReference>
<proteinExistence type="predicted"/>
<evidence type="ECO:0008006" key="3">
    <source>
        <dbReference type="Google" id="ProtNLM"/>
    </source>
</evidence>
<evidence type="ECO:0000313" key="2">
    <source>
        <dbReference type="Proteomes" id="UP000221653"/>
    </source>
</evidence>
<dbReference type="RefSeq" id="WP_048378702.1">
    <property type="nucleotide sequence ID" value="NZ_LDYE01000001.1"/>
</dbReference>
<dbReference type="OrthoDB" id="4927383at2"/>
<protein>
    <recommendedName>
        <fullName evidence="3">ABC transporter family protein</fullName>
    </recommendedName>
</protein>
<dbReference type="Gene3D" id="3.40.50.300">
    <property type="entry name" value="P-loop containing nucleotide triphosphate hydrolases"/>
    <property type="match status" value="1"/>
</dbReference>
<accession>A0A2A9DMH2</accession>
<dbReference type="InterPro" id="IPR027417">
    <property type="entry name" value="P-loop_NTPase"/>
</dbReference>
<dbReference type="EMBL" id="PDJF01000001">
    <property type="protein sequence ID" value="PFG27571.1"/>
    <property type="molecule type" value="Genomic_DNA"/>
</dbReference>
<organism evidence="1 2">
    <name type="scientific">Corynebacterium renale</name>
    <dbReference type="NCBI Taxonomy" id="1724"/>
    <lineage>
        <taxon>Bacteria</taxon>
        <taxon>Bacillati</taxon>
        <taxon>Actinomycetota</taxon>
        <taxon>Actinomycetes</taxon>
        <taxon>Mycobacteriales</taxon>
        <taxon>Corynebacteriaceae</taxon>
        <taxon>Corynebacterium</taxon>
    </lineage>
</organism>
<keyword evidence="2" id="KW-1185">Reference proteome</keyword>
<evidence type="ECO:0000313" key="1">
    <source>
        <dbReference type="EMBL" id="PFG27571.1"/>
    </source>
</evidence>
<gene>
    <name evidence="1" type="ORF">ATK06_0641</name>
</gene>
<dbReference type="AlphaFoldDB" id="A0A2A9DMH2"/>
<comment type="caution">
    <text evidence="1">The sequence shown here is derived from an EMBL/GenBank/DDBJ whole genome shotgun (WGS) entry which is preliminary data.</text>
</comment>